<evidence type="ECO:0000313" key="2">
    <source>
        <dbReference type="EMBL" id="OGE86044.1"/>
    </source>
</evidence>
<name>A0A1F5P8E0_9BACT</name>
<keyword evidence="1" id="KW-1133">Transmembrane helix</keyword>
<sequence length="372" mass="41352">MLEKLRLRKKDKESMENTVERTDGISLGQLYKVKRQKFGGDVLLYDSTDYESGARIFIVAQVKNMEDKNEAQIFFRKLVSAFSAALPQPLQETTANERMARVNFELRNALNEGSLKSLLGVSFALVEINNSSIAAATRGETLVCLARGQKLLNISNGGESAEQSKIISSFVSGKLQAGDTIVISLKSLFNFISTDQLTTILRNNPAQEGCDKILASVRGLVNDKQALAALIVSMGKTAQIYEAKKLPTKLLMPGGFRQFIGNLNPKFVRVFSIALIFVIFTGILISQNVSSEIEARQNYEAVRAFDLIRENLSQAETAIIFRDTNRAEALLADSETLLAESYNLDSEDAAQAAVWKNLQKRWQELNKRLKEK</sequence>
<dbReference type="Proteomes" id="UP000176786">
    <property type="component" value="Unassembled WGS sequence"/>
</dbReference>
<keyword evidence="1" id="KW-0812">Transmembrane</keyword>
<organism evidence="2 3">
    <name type="scientific">Candidatus Doudnabacteria bacterium RIFCSPHIGHO2_02_FULL_46_11</name>
    <dbReference type="NCBI Taxonomy" id="1817832"/>
    <lineage>
        <taxon>Bacteria</taxon>
        <taxon>Candidatus Doudnaibacteriota</taxon>
    </lineage>
</organism>
<proteinExistence type="predicted"/>
<protein>
    <submittedName>
        <fullName evidence="2">Uncharacterized protein</fullName>
    </submittedName>
</protein>
<comment type="caution">
    <text evidence="2">The sequence shown here is derived from an EMBL/GenBank/DDBJ whole genome shotgun (WGS) entry which is preliminary data.</text>
</comment>
<evidence type="ECO:0000313" key="3">
    <source>
        <dbReference type="Proteomes" id="UP000176786"/>
    </source>
</evidence>
<keyword evidence="1" id="KW-0472">Membrane</keyword>
<dbReference type="AlphaFoldDB" id="A0A1F5P8E0"/>
<dbReference type="EMBL" id="MFES01000016">
    <property type="protein sequence ID" value="OGE86044.1"/>
    <property type="molecule type" value="Genomic_DNA"/>
</dbReference>
<reference evidence="2 3" key="1">
    <citation type="journal article" date="2016" name="Nat. Commun.">
        <title>Thousands of microbial genomes shed light on interconnected biogeochemical processes in an aquifer system.</title>
        <authorList>
            <person name="Anantharaman K."/>
            <person name="Brown C.T."/>
            <person name="Hug L.A."/>
            <person name="Sharon I."/>
            <person name="Castelle C.J."/>
            <person name="Probst A.J."/>
            <person name="Thomas B.C."/>
            <person name="Singh A."/>
            <person name="Wilkins M.J."/>
            <person name="Karaoz U."/>
            <person name="Brodie E.L."/>
            <person name="Williams K.H."/>
            <person name="Hubbard S.S."/>
            <person name="Banfield J.F."/>
        </authorList>
    </citation>
    <scope>NUCLEOTIDE SEQUENCE [LARGE SCALE GENOMIC DNA]</scope>
</reference>
<feature type="transmembrane region" description="Helical" evidence="1">
    <location>
        <begin position="267"/>
        <end position="285"/>
    </location>
</feature>
<gene>
    <name evidence="2" type="ORF">A3J48_03365</name>
</gene>
<evidence type="ECO:0000256" key="1">
    <source>
        <dbReference type="SAM" id="Phobius"/>
    </source>
</evidence>
<dbReference type="STRING" id="1817832.A3J48_03365"/>
<accession>A0A1F5P8E0</accession>